<gene>
    <name evidence="12" type="ORF">C7450_108304</name>
</gene>
<comment type="caution">
    <text evidence="12">The sequence shown here is derived from an EMBL/GenBank/DDBJ whole genome shotgun (WGS) entry which is preliminary data.</text>
</comment>
<keyword evidence="4 9" id="KW-0812">Transmembrane</keyword>
<dbReference type="PANTHER" id="PTHR11384:SF59">
    <property type="entry name" value="LYSOSOMAL COBALAMIN TRANSPORTER ABCD4"/>
    <property type="match status" value="1"/>
</dbReference>
<reference evidence="12 13" key="1">
    <citation type="submission" date="2018-05" db="EMBL/GenBank/DDBJ databases">
        <title>Genomic Encyclopedia of Type Strains, Phase IV (KMG-IV): sequencing the most valuable type-strain genomes for metagenomic binning, comparative biology and taxonomic classification.</title>
        <authorList>
            <person name="Goeker M."/>
        </authorList>
    </citation>
    <scope>NUCLEOTIDE SEQUENCE [LARGE SCALE GENOMIC DNA]</scope>
    <source>
        <strain evidence="12 13">DSM 6462</strain>
    </source>
</reference>
<dbReference type="PROSITE" id="PS00211">
    <property type="entry name" value="ABC_TRANSPORTER_1"/>
    <property type="match status" value="1"/>
</dbReference>
<dbReference type="CDD" id="cd03223">
    <property type="entry name" value="ABCD_peroxisomal_ALDP"/>
    <property type="match status" value="1"/>
</dbReference>
<keyword evidence="3" id="KW-0813">Transport</keyword>
<evidence type="ECO:0000256" key="2">
    <source>
        <dbReference type="ARBA" id="ARBA00005417"/>
    </source>
</evidence>
<feature type="transmembrane region" description="Helical" evidence="9">
    <location>
        <begin position="163"/>
        <end position="187"/>
    </location>
</feature>
<feature type="transmembrane region" description="Helical" evidence="9">
    <location>
        <begin position="47"/>
        <end position="69"/>
    </location>
</feature>
<sequence length="604" mass="67508">MAGTGMIDGLKNFLIAIWHLTKPYFNSRNIGEIRVWPFGTFRAQERWIGLFMLTTVVVLALGGVALNVVLSYWNNNFYNALQAKDEGTFWSLLGLFCILATVWITRAVIAYVVRSYLVIRWRRVMTDIYLDRWMSHHAHYRMRFLGQKADNPDQRIQEDIDQFVTTTLTLFLGLLTSVVSLFSFAFILWNLSSKMTLPFTDITIPGFLFWVALIYSVAGTIGAHYFGRKLIHLNFMQQRYEADFRFGMARVREYGEQIALMEGDQAERSRLGRMFSFVVQNFLKLVGVQKILTAFTSGYGQAAVVFPFLLTAHNYFSGRVTFGDLMQTNQAFGQVQDALSFFVDAYSTVATYKAIVDRLTGFDETMQRAAAVGADTHMLNRHEAATGEINVDDATLATPTGETILTVPHLALEAGHDTLIAGPSGSGKSTLFRAIAGIWPYAEGTLTVPAGKSLMLLPQQPYIPLGTLREAVTYPAQEGAYDDAAIRDALTAVELSHLIPRLDEAHPWQQRLSGGEQQRIAIARALLARPDWLLLDEATAALDEKLEQTVYKVIADKLPNTTVVSIGHRSTLNALHDRRILMERQEDGLFSPVPTGRPVSATPA</sequence>
<keyword evidence="13" id="KW-1185">Reference proteome</keyword>
<dbReference type="GO" id="GO:0005524">
    <property type="term" value="F:ATP binding"/>
    <property type="evidence" value="ECO:0007669"/>
    <property type="project" value="UniProtKB-KW"/>
</dbReference>
<evidence type="ECO:0000256" key="8">
    <source>
        <dbReference type="ARBA" id="ARBA00023136"/>
    </source>
</evidence>
<dbReference type="InterPro" id="IPR011527">
    <property type="entry name" value="ABC1_TM_dom"/>
</dbReference>
<dbReference type="Gene3D" id="3.40.50.300">
    <property type="entry name" value="P-loop containing nucleotide triphosphate hydrolases"/>
    <property type="match status" value="1"/>
</dbReference>
<evidence type="ECO:0000256" key="9">
    <source>
        <dbReference type="SAM" id="Phobius"/>
    </source>
</evidence>
<comment type="subcellular location">
    <subcellularLocation>
        <location evidence="1">Cell membrane</location>
        <topology evidence="1">Multi-pass membrane protein</topology>
    </subcellularLocation>
</comment>
<evidence type="ECO:0000256" key="3">
    <source>
        <dbReference type="ARBA" id="ARBA00022448"/>
    </source>
</evidence>
<dbReference type="SMART" id="SM00382">
    <property type="entry name" value="AAA"/>
    <property type="match status" value="1"/>
</dbReference>
<dbReference type="InterPro" id="IPR003439">
    <property type="entry name" value="ABC_transporter-like_ATP-bd"/>
</dbReference>
<dbReference type="Proteomes" id="UP000248021">
    <property type="component" value="Unassembled WGS sequence"/>
</dbReference>
<accession>A0A2V3UDM6</accession>
<evidence type="ECO:0000256" key="7">
    <source>
        <dbReference type="ARBA" id="ARBA00022989"/>
    </source>
</evidence>
<dbReference type="PROSITE" id="PS50893">
    <property type="entry name" value="ABC_TRANSPORTER_2"/>
    <property type="match status" value="1"/>
</dbReference>
<organism evidence="12 13">
    <name type="scientific">Chelatococcus asaccharovorans</name>
    <dbReference type="NCBI Taxonomy" id="28210"/>
    <lineage>
        <taxon>Bacteria</taxon>
        <taxon>Pseudomonadati</taxon>
        <taxon>Pseudomonadota</taxon>
        <taxon>Alphaproteobacteria</taxon>
        <taxon>Hyphomicrobiales</taxon>
        <taxon>Chelatococcaceae</taxon>
        <taxon>Chelatococcus</taxon>
    </lineage>
</organism>
<keyword evidence="5" id="KW-0547">Nucleotide-binding</keyword>
<dbReference type="Gene3D" id="1.20.1560.10">
    <property type="entry name" value="ABC transporter type 1, transmembrane domain"/>
    <property type="match status" value="1"/>
</dbReference>
<feature type="transmembrane region" description="Helical" evidence="9">
    <location>
        <begin position="207"/>
        <end position="227"/>
    </location>
</feature>
<dbReference type="Pfam" id="PF06472">
    <property type="entry name" value="ABC_membrane_2"/>
    <property type="match status" value="1"/>
</dbReference>
<dbReference type="InterPro" id="IPR003593">
    <property type="entry name" value="AAA+_ATPase"/>
</dbReference>
<keyword evidence="7 9" id="KW-1133">Transmembrane helix</keyword>
<dbReference type="AlphaFoldDB" id="A0A2V3UDM6"/>
<proteinExistence type="inferred from homology"/>
<feature type="domain" description="ABC transporter" evidence="10">
    <location>
        <begin position="389"/>
        <end position="602"/>
    </location>
</feature>
<dbReference type="GO" id="GO:0140359">
    <property type="term" value="F:ABC-type transporter activity"/>
    <property type="evidence" value="ECO:0007669"/>
    <property type="project" value="InterPro"/>
</dbReference>
<dbReference type="InterPro" id="IPR027417">
    <property type="entry name" value="P-loop_NTPase"/>
</dbReference>
<evidence type="ECO:0000256" key="6">
    <source>
        <dbReference type="ARBA" id="ARBA00022840"/>
    </source>
</evidence>
<comment type="similarity">
    <text evidence="2">Belongs to the ABC transporter superfamily.</text>
</comment>
<evidence type="ECO:0000256" key="4">
    <source>
        <dbReference type="ARBA" id="ARBA00022692"/>
    </source>
</evidence>
<feature type="transmembrane region" description="Helical" evidence="9">
    <location>
        <begin position="89"/>
        <end position="113"/>
    </location>
</feature>
<evidence type="ECO:0000313" key="13">
    <source>
        <dbReference type="Proteomes" id="UP000248021"/>
    </source>
</evidence>
<evidence type="ECO:0000259" key="11">
    <source>
        <dbReference type="PROSITE" id="PS50929"/>
    </source>
</evidence>
<keyword evidence="6 12" id="KW-0067">ATP-binding</keyword>
<dbReference type="SUPFAM" id="SSF52540">
    <property type="entry name" value="P-loop containing nucleoside triphosphate hydrolases"/>
    <property type="match status" value="1"/>
</dbReference>
<dbReference type="Pfam" id="PF00005">
    <property type="entry name" value="ABC_tran"/>
    <property type="match status" value="1"/>
</dbReference>
<dbReference type="EMBL" id="QJJK01000008">
    <property type="protein sequence ID" value="PXW56552.1"/>
    <property type="molecule type" value="Genomic_DNA"/>
</dbReference>
<dbReference type="PROSITE" id="PS50929">
    <property type="entry name" value="ABC_TM1F"/>
    <property type="match status" value="1"/>
</dbReference>
<dbReference type="PANTHER" id="PTHR11384">
    <property type="entry name" value="ATP-BINDING CASSETTE, SUB-FAMILY D MEMBER"/>
    <property type="match status" value="1"/>
</dbReference>
<name>A0A2V3UDM6_9HYPH</name>
<feature type="domain" description="ABC transmembrane type-1" evidence="11">
    <location>
        <begin position="56"/>
        <end position="351"/>
    </location>
</feature>
<dbReference type="InterPro" id="IPR050835">
    <property type="entry name" value="ABC_transporter_sub-D"/>
</dbReference>
<evidence type="ECO:0000259" key="10">
    <source>
        <dbReference type="PROSITE" id="PS50893"/>
    </source>
</evidence>
<keyword evidence="8 9" id="KW-0472">Membrane</keyword>
<protein>
    <submittedName>
        <fullName evidence="12">Putative ATP-binding cassette transporter</fullName>
    </submittedName>
</protein>
<evidence type="ECO:0000313" key="12">
    <source>
        <dbReference type="EMBL" id="PXW56552.1"/>
    </source>
</evidence>
<evidence type="ECO:0000256" key="5">
    <source>
        <dbReference type="ARBA" id="ARBA00022741"/>
    </source>
</evidence>
<dbReference type="SUPFAM" id="SSF90123">
    <property type="entry name" value="ABC transporter transmembrane region"/>
    <property type="match status" value="1"/>
</dbReference>
<dbReference type="InterPro" id="IPR036640">
    <property type="entry name" value="ABC1_TM_sf"/>
</dbReference>
<dbReference type="GO" id="GO:0016887">
    <property type="term" value="F:ATP hydrolysis activity"/>
    <property type="evidence" value="ECO:0007669"/>
    <property type="project" value="InterPro"/>
</dbReference>
<dbReference type="GO" id="GO:0005886">
    <property type="term" value="C:plasma membrane"/>
    <property type="evidence" value="ECO:0007669"/>
    <property type="project" value="UniProtKB-SubCell"/>
</dbReference>
<dbReference type="InterPro" id="IPR017871">
    <property type="entry name" value="ABC_transporter-like_CS"/>
</dbReference>
<evidence type="ECO:0000256" key="1">
    <source>
        <dbReference type="ARBA" id="ARBA00004651"/>
    </source>
</evidence>